<dbReference type="Proteomes" id="UP000001058">
    <property type="component" value="Unassembled WGS sequence"/>
</dbReference>
<dbReference type="AlphaFoldDB" id="D8UA66"/>
<dbReference type="RefSeq" id="XP_002955520.1">
    <property type="nucleotide sequence ID" value="XM_002955474.1"/>
</dbReference>
<dbReference type="GeneID" id="9616793"/>
<proteinExistence type="predicted"/>
<accession>D8UA66</accession>
<sequence>MTTHALATLKPPKQLKRVLAAHRVRVCLGIVTIRQALLSVGAVDAISPIVAALSESGYDVDAEVGGAFRQLDAEQVAGLTVDQQLALKAAIRVLVLYVACDSVTESAVAAAAPAAAAASMASAGEDMSEAYCEQLLLPVLDVAPRLEALYEFFCTPPVAKIPVLGEALSVLRGSSIAQHFVLARGKLALAVSDSICHNLEFGASKVWTVIAEQIVVVSLLQMLDKCMPVMARLGLVVQRDEGDPTSLMTVKSKDGRTLRPDGVLRDITGRVMLAKWEDNAGQLLVAINDLHMKNAAWTPLYYGDIAYLPCFAAAGMYLQFFAIPRGGVLTQQPHAISPVLDLSCAEERAHAVVMTIKFYQLLQAQRKLYPAYVLRAGTDLIARHPRGLFERAL</sequence>
<organism evidence="2">
    <name type="scientific">Volvox carteri f. nagariensis</name>
    <dbReference type="NCBI Taxonomy" id="3068"/>
    <lineage>
        <taxon>Eukaryota</taxon>
        <taxon>Viridiplantae</taxon>
        <taxon>Chlorophyta</taxon>
        <taxon>core chlorophytes</taxon>
        <taxon>Chlorophyceae</taxon>
        <taxon>CS clade</taxon>
        <taxon>Chlamydomonadales</taxon>
        <taxon>Volvocaceae</taxon>
        <taxon>Volvox</taxon>
    </lineage>
</organism>
<gene>
    <name evidence="1" type="ORF">VOLCADRAFT_96465</name>
</gene>
<dbReference type="OrthoDB" id="541922at2759"/>
<evidence type="ECO:0000313" key="1">
    <source>
        <dbReference type="EMBL" id="EFJ43373.1"/>
    </source>
</evidence>
<keyword evidence="2" id="KW-1185">Reference proteome</keyword>
<reference evidence="1 2" key="1">
    <citation type="journal article" date="2010" name="Science">
        <title>Genomic analysis of organismal complexity in the multicellular green alga Volvox carteri.</title>
        <authorList>
            <person name="Prochnik S.E."/>
            <person name="Umen J."/>
            <person name="Nedelcu A.M."/>
            <person name="Hallmann A."/>
            <person name="Miller S.M."/>
            <person name="Nishii I."/>
            <person name="Ferris P."/>
            <person name="Kuo A."/>
            <person name="Mitros T."/>
            <person name="Fritz-Laylin L.K."/>
            <person name="Hellsten U."/>
            <person name="Chapman J."/>
            <person name="Simakov O."/>
            <person name="Rensing S.A."/>
            <person name="Terry A."/>
            <person name="Pangilinan J."/>
            <person name="Kapitonov V."/>
            <person name="Jurka J."/>
            <person name="Salamov A."/>
            <person name="Shapiro H."/>
            <person name="Schmutz J."/>
            <person name="Grimwood J."/>
            <person name="Lindquist E."/>
            <person name="Lucas S."/>
            <person name="Grigoriev I.V."/>
            <person name="Schmitt R."/>
            <person name="Kirk D."/>
            <person name="Rokhsar D.S."/>
        </authorList>
    </citation>
    <scope>NUCLEOTIDE SEQUENCE [LARGE SCALE GENOMIC DNA]</scope>
    <source>
        <strain evidence="2">f. Nagariensis / Eve</strain>
    </source>
</reference>
<dbReference type="InParanoid" id="D8UA66"/>
<protein>
    <submittedName>
        <fullName evidence="1">Uncharacterized protein</fullName>
    </submittedName>
</protein>
<dbReference type="KEGG" id="vcn:VOLCADRAFT_96465"/>
<evidence type="ECO:0000313" key="2">
    <source>
        <dbReference type="Proteomes" id="UP000001058"/>
    </source>
</evidence>
<name>D8UA66_VOLCA</name>
<dbReference type="EMBL" id="GL378373">
    <property type="protein sequence ID" value="EFJ43373.1"/>
    <property type="molecule type" value="Genomic_DNA"/>
</dbReference>